<feature type="non-terminal residue" evidence="2">
    <location>
        <position position="118"/>
    </location>
</feature>
<sequence length="118" mass="13416">MLPAESIIYALQRNWDMVDSALEGLDEAAMVRQPSDQCNSAAWILWHMTRVVDMFIHTRLRSIPQLWTQDGWHEKFHMPEDGEDRGVGWTAEQVAAWTPPSKAELLGYYAAVKSAAKS</sequence>
<reference evidence="2" key="1">
    <citation type="submission" date="2018-05" db="EMBL/GenBank/DDBJ databases">
        <authorList>
            <person name="Lanie J.A."/>
            <person name="Ng W.-L."/>
            <person name="Kazmierczak K.M."/>
            <person name="Andrzejewski T.M."/>
            <person name="Davidsen T.M."/>
            <person name="Wayne K.J."/>
            <person name="Tettelin H."/>
            <person name="Glass J.I."/>
            <person name="Rusch D."/>
            <person name="Podicherti R."/>
            <person name="Tsui H.-C.T."/>
            <person name="Winkler M.E."/>
        </authorList>
    </citation>
    <scope>NUCLEOTIDE SEQUENCE</scope>
</reference>
<name>A0A382WQ30_9ZZZZ</name>
<dbReference type="EMBL" id="UINC01161492">
    <property type="protein sequence ID" value="SVD60720.1"/>
    <property type="molecule type" value="Genomic_DNA"/>
</dbReference>
<dbReference type="SUPFAM" id="SSF109854">
    <property type="entry name" value="DinB/YfiT-like putative metalloenzymes"/>
    <property type="match status" value="1"/>
</dbReference>
<dbReference type="AlphaFoldDB" id="A0A382WQ30"/>
<protein>
    <recommendedName>
        <fullName evidence="1">DinB-like domain-containing protein</fullName>
    </recommendedName>
</protein>
<organism evidence="2">
    <name type="scientific">marine metagenome</name>
    <dbReference type="NCBI Taxonomy" id="408172"/>
    <lineage>
        <taxon>unclassified sequences</taxon>
        <taxon>metagenomes</taxon>
        <taxon>ecological metagenomes</taxon>
    </lineage>
</organism>
<gene>
    <name evidence="2" type="ORF">METZ01_LOCUS413574</name>
</gene>
<dbReference type="InterPro" id="IPR034660">
    <property type="entry name" value="DinB/YfiT-like"/>
</dbReference>
<dbReference type="InterPro" id="IPR024775">
    <property type="entry name" value="DinB-like"/>
</dbReference>
<accession>A0A382WQ30</accession>
<dbReference type="Pfam" id="PF12867">
    <property type="entry name" value="DinB_2"/>
    <property type="match status" value="1"/>
</dbReference>
<evidence type="ECO:0000313" key="2">
    <source>
        <dbReference type="EMBL" id="SVD60720.1"/>
    </source>
</evidence>
<dbReference type="Gene3D" id="1.20.120.450">
    <property type="entry name" value="dinb family like domain"/>
    <property type="match status" value="1"/>
</dbReference>
<proteinExistence type="predicted"/>
<feature type="domain" description="DinB-like" evidence="1">
    <location>
        <begin position="10"/>
        <end position="115"/>
    </location>
</feature>
<evidence type="ECO:0000259" key="1">
    <source>
        <dbReference type="Pfam" id="PF12867"/>
    </source>
</evidence>